<dbReference type="PANTHER" id="PTHR43585:SF2">
    <property type="entry name" value="ATP-GRASP ENZYME FSQD"/>
    <property type="match status" value="1"/>
</dbReference>
<proteinExistence type="predicted"/>
<dbReference type="Gene3D" id="3.30.470.20">
    <property type="entry name" value="ATP-grasp fold, B domain"/>
    <property type="match status" value="1"/>
</dbReference>
<dbReference type="EMBL" id="LYCR01000012">
    <property type="protein sequence ID" value="OGM49022.1"/>
    <property type="molecule type" value="Genomic_DNA"/>
</dbReference>
<name>A0A1F8ABF5_9EURO</name>
<dbReference type="GO" id="GO:0005524">
    <property type="term" value="F:ATP binding"/>
    <property type="evidence" value="ECO:0007669"/>
    <property type="project" value="UniProtKB-KW"/>
</dbReference>
<keyword evidence="5" id="KW-1185">Reference proteome</keyword>
<evidence type="ECO:0000256" key="3">
    <source>
        <dbReference type="ARBA" id="ARBA00022840"/>
    </source>
</evidence>
<keyword evidence="3" id="KW-0067">ATP-binding</keyword>
<dbReference type="GeneID" id="34446464"/>
<accession>A0A1F8ABF5</accession>
<evidence type="ECO:0000256" key="1">
    <source>
        <dbReference type="ARBA" id="ARBA00022598"/>
    </source>
</evidence>
<reference evidence="4 5" key="1">
    <citation type="journal article" date="2016" name="Genome Biol. Evol.">
        <title>Draft genome sequence of an aflatoxigenic Aspergillus species, A. bombycis.</title>
        <authorList>
            <person name="Moore G.G."/>
            <person name="Mack B.M."/>
            <person name="Beltz S.B."/>
            <person name="Gilbert M.K."/>
        </authorList>
    </citation>
    <scope>NUCLEOTIDE SEQUENCE [LARGE SCALE GENOMIC DNA]</scope>
    <source>
        <strain evidence="5">NRRL 26010</strain>
    </source>
</reference>
<evidence type="ECO:0000256" key="2">
    <source>
        <dbReference type="ARBA" id="ARBA00022741"/>
    </source>
</evidence>
<dbReference type="InterPro" id="IPR052032">
    <property type="entry name" value="ATP-dep_AA_Ligase"/>
</dbReference>
<dbReference type="Proteomes" id="UP000179179">
    <property type="component" value="Unassembled WGS sequence"/>
</dbReference>
<organism evidence="4 5">
    <name type="scientific">Aspergillus bombycis</name>
    <dbReference type="NCBI Taxonomy" id="109264"/>
    <lineage>
        <taxon>Eukaryota</taxon>
        <taxon>Fungi</taxon>
        <taxon>Dikarya</taxon>
        <taxon>Ascomycota</taxon>
        <taxon>Pezizomycotina</taxon>
        <taxon>Eurotiomycetes</taxon>
        <taxon>Eurotiomycetidae</taxon>
        <taxon>Eurotiales</taxon>
        <taxon>Aspergillaceae</taxon>
        <taxon>Aspergillus</taxon>
    </lineage>
</organism>
<dbReference type="GO" id="GO:0016874">
    <property type="term" value="F:ligase activity"/>
    <property type="evidence" value="ECO:0007669"/>
    <property type="project" value="UniProtKB-KW"/>
</dbReference>
<dbReference type="PANTHER" id="PTHR43585">
    <property type="entry name" value="FUMIPYRROLE BIOSYNTHESIS PROTEIN C"/>
    <property type="match status" value="1"/>
</dbReference>
<dbReference type="OrthoDB" id="434648at2759"/>
<dbReference type="RefSeq" id="XP_022392739.1">
    <property type="nucleotide sequence ID" value="XM_022530204.1"/>
</dbReference>
<comment type="caution">
    <text evidence="4">The sequence shown here is derived from an EMBL/GenBank/DDBJ whole genome shotgun (WGS) entry which is preliminary data.</text>
</comment>
<evidence type="ECO:0000313" key="4">
    <source>
        <dbReference type="EMBL" id="OGM49022.1"/>
    </source>
</evidence>
<dbReference type="SUPFAM" id="SSF56059">
    <property type="entry name" value="Glutathione synthetase ATP-binding domain-like"/>
    <property type="match status" value="1"/>
</dbReference>
<evidence type="ECO:0000313" key="5">
    <source>
        <dbReference type="Proteomes" id="UP000179179"/>
    </source>
</evidence>
<gene>
    <name evidence="4" type="ORF">ABOM_003074</name>
</gene>
<protein>
    <recommendedName>
        <fullName evidence="6">ATP-grasp domain-containing protein</fullName>
    </recommendedName>
</protein>
<sequence>MPVQTKEELLEAMHKNHINFPDREHLIEPYASGPEVDANFVLVDGRIMFSEINDDFPSGADMSQSPSFTETFTIMPSGLPPSELTLLKSHRMSYEMLGRAMDLIERPLPDSQEPSVFLVEINPRTPGHQESFAVEYTYGIDYYALYTLLALGQLPESFGKGNIPDPALNALERLRCPLPEMIQYPTNIAFVPVSRGGTFAGAMLIPTPLLAHIPHY</sequence>
<keyword evidence="1" id="KW-0436">Ligase</keyword>
<dbReference type="AlphaFoldDB" id="A0A1F8ABF5"/>
<dbReference type="STRING" id="109264.A0A1F8ABF5"/>
<keyword evidence="2" id="KW-0547">Nucleotide-binding</keyword>
<evidence type="ECO:0008006" key="6">
    <source>
        <dbReference type="Google" id="ProtNLM"/>
    </source>
</evidence>